<dbReference type="SUPFAM" id="SSF55031">
    <property type="entry name" value="Bacterial exopeptidase dimerisation domain"/>
    <property type="match status" value="1"/>
</dbReference>
<evidence type="ECO:0000256" key="1">
    <source>
        <dbReference type="ARBA" id="ARBA00001947"/>
    </source>
</evidence>
<dbReference type="Gene3D" id="3.30.70.360">
    <property type="match status" value="1"/>
</dbReference>
<dbReference type="InterPro" id="IPR011650">
    <property type="entry name" value="Peptidase_M20_dimer"/>
</dbReference>
<evidence type="ECO:0000256" key="4">
    <source>
        <dbReference type="ARBA" id="ARBA00022801"/>
    </source>
</evidence>
<evidence type="ECO:0000256" key="5">
    <source>
        <dbReference type="ARBA" id="ARBA00022833"/>
    </source>
</evidence>
<accession>A0AA48K810</accession>
<evidence type="ECO:0000259" key="6">
    <source>
        <dbReference type="Pfam" id="PF07687"/>
    </source>
</evidence>
<keyword evidence="8" id="KW-1185">Reference proteome</keyword>
<protein>
    <submittedName>
        <fullName evidence="7">Peptidase M20</fullName>
    </submittedName>
</protein>
<dbReference type="Pfam" id="PF01546">
    <property type="entry name" value="Peptidase_M20"/>
    <property type="match status" value="1"/>
</dbReference>
<organism evidence="7 8">
    <name type="scientific">Mesoterricola silvestris</name>
    <dbReference type="NCBI Taxonomy" id="2927979"/>
    <lineage>
        <taxon>Bacteria</taxon>
        <taxon>Pseudomonadati</taxon>
        <taxon>Acidobacteriota</taxon>
        <taxon>Holophagae</taxon>
        <taxon>Holophagales</taxon>
        <taxon>Holophagaceae</taxon>
        <taxon>Mesoterricola</taxon>
    </lineage>
</organism>
<evidence type="ECO:0000313" key="8">
    <source>
        <dbReference type="Proteomes" id="UP001238179"/>
    </source>
</evidence>
<proteinExistence type="inferred from homology"/>
<dbReference type="PANTHER" id="PTHR43808">
    <property type="entry name" value="ACETYLORNITHINE DEACETYLASE"/>
    <property type="match status" value="1"/>
</dbReference>
<dbReference type="Gene3D" id="3.40.630.10">
    <property type="entry name" value="Zn peptidases"/>
    <property type="match status" value="1"/>
</dbReference>
<evidence type="ECO:0000313" key="7">
    <source>
        <dbReference type="EMBL" id="BDU71645.1"/>
    </source>
</evidence>
<dbReference type="InterPro" id="IPR036264">
    <property type="entry name" value="Bact_exopeptidase_dim_dom"/>
</dbReference>
<name>A0AA48K810_9BACT</name>
<dbReference type="KEGG" id="msil:METEAL_08190"/>
<gene>
    <name evidence="7" type="primary">argE</name>
    <name evidence="7" type="ORF">METEAL_08190</name>
</gene>
<dbReference type="AlphaFoldDB" id="A0AA48K810"/>
<sequence length="339" mass="36326">MEASTLQPRRLLEDLCALDSTTGREAALLPALLPALEALGARVEVHEFSPGRCNVLATWGEPRILFSTHLDTVPPFLPPRWEGGTLFARGACDAKGQIVAQLLAAEALRESGVAWLGVAGEETDSLGAQEALTWKDRFRSCRALINGEPTELKVATGQRGVKNLRLRCTGTAAHGGSPELGHNAILELLDWLEGVRRIPLGRDPDLGPEVWNLGTIQGGEAVNIVPDRAQALLNVRTVPGSSFQARVEALRPTRGEVDLLVDEPPSLYPALAGFDRAFMPFGSDAPCLRALIPGLAAALAGPGSIRVAHTENEHLTMQDLAAGADLNLRLARHFLQEQP</sequence>
<keyword evidence="4" id="KW-0378">Hydrolase</keyword>
<dbReference type="Proteomes" id="UP001238179">
    <property type="component" value="Chromosome"/>
</dbReference>
<keyword evidence="5" id="KW-0862">Zinc</keyword>
<dbReference type="InterPro" id="IPR002933">
    <property type="entry name" value="Peptidase_M20"/>
</dbReference>
<dbReference type="SUPFAM" id="SSF53187">
    <property type="entry name" value="Zn-dependent exopeptidases"/>
    <property type="match status" value="1"/>
</dbReference>
<evidence type="ECO:0000256" key="3">
    <source>
        <dbReference type="ARBA" id="ARBA00022723"/>
    </source>
</evidence>
<dbReference type="Pfam" id="PF07687">
    <property type="entry name" value="M20_dimer"/>
    <property type="match status" value="1"/>
</dbReference>
<keyword evidence="3" id="KW-0479">Metal-binding</keyword>
<comment type="similarity">
    <text evidence="2">Belongs to the peptidase M20A family.</text>
</comment>
<dbReference type="GO" id="GO:0016787">
    <property type="term" value="F:hydrolase activity"/>
    <property type="evidence" value="ECO:0007669"/>
    <property type="project" value="UniProtKB-KW"/>
</dbReference>
<dbReference type="RefSeq" id="WP_316414540.1">
    <property type="nucleotide sequence ID" value="NZ_AP027080.1"/>
</dbReference>
<feature type="domain" description="Peptidase M20 dimerisation" evidence="6">
    <location>
        <begin position="156"/>
        <end position="250"/>
    </location>
</feature>
<dbReference type="PANTHER" id="PTHR43808:SF8">
    <property type="entry name" value="PEPTIDASE M20 DIMERISATION DOMAIN-CONTAINING PROTEIN"/>
    <property type="match status" value="1"/>
</dbReference>
<comment type="cofactor">
    <cofactor evidence="1">
        <name>Zn(2+)</name>
        <dbReference type="ChEBI" id="CHEBI:29105"/>
    </cofactor>
</comment>
<dbReference type="EMBL" id="AP027080">
    <property type="protein sequence ID" value="BDU71645.1"/>
    <property type="molecule type" value="Genomic_DNA"/>
</dbReference>
<dbReference type="InterPro" id="IPR050072">
    <property type="entry name" value="Peptidase_M20A"/>
</dbReference>
<reference evidence="8" key="1">
    <citation type="journal article" date="2023" name="Int. J. Syst. Evol. Microbiol.">
        <title>Mesoterricola silvestris gen. nov., sp. nov., Mesoterricola sediminis sp. nov., Geothrix oryzae sp. nov., Geothrix edaphica sp. nov., Geothrix rubra sp. nov., and Geothrix limicola sp. nov., six novel members of Acidobacteriota isolated from soils.</title>
        <authorList>
            <person name="Itoh H."/>
            <person name="Sugisawa Y."/>
            <person name="Mise K."/>
            <person name="Xu Z."/>
            <person name="Kuniyasu M."/>
            <person name="Ushijima N."/>
            <person name="Kawano K."/>
            <person name="Kobayashi E."/>
            <person name="Shiratori Y."/>
            <person name="Masuda Y."/>
            <person name="Senoo K."/>
        </authorList>
    </citation>
    <scope>NUCLEOTIDE SEQUENCE [LARGE SCALE GENOMIC DNA]</scope>
    <source>
        <strain evidence="8">W79</strain>
    </source>
</reference>
<dbReference type="GO" id="GO:0046872">
    <property type="term" value="F:metal ion binding"/>
    <property type="evidence" value="ECO:0007669"/>
    <property type="project" value="UniProtKB-KW"/>
</dbReference>
<evidence type="ECO:0000256" key="2">
    <source>
        <dbReference type="ARBA" id="ARBA00006247"/>
    </source>
</evidence>